<gene>
    <name evidence="4" type="ORF">E1750_14045</name>
</gene>
<evidence type="ECO:0000256" key="2">
    <source>
        <dbReference type="ARBA" id="ARBA00022729"/>
    </source>
</evidence>
<dbReference type="OrthoDB" id="1446101at2"/>
<dbReference type="InterPro" id="IPR011330">
    <property type="entry name" value="Glyco_hydro/deAcase_b/a-brl"/>
</dbReference>
<dbReference type="PANTHER" id="PTHR34216:SF3">
    <property type="entry name" value="POLY-BETA-1,6-N-ACETYL-D-GLUCOSAMINE N-DEACETYLASE"/>
    <property type="match status" value="1"/>
</dbReference>
<sequence length="303" mass="35060">MLTVSNYHYIRENFATPYPSIFGVTPCDFRKQLLMLKNEGDFIEPKYLVENLKDVMESADHHFLITFDDGLKEQFENALPILDELHIPALFFINSINHIEKKVSLVHQIHLVRSVVSTASLYENLVHHTNRKLNQEEIQQAHQFYRFDDHQSAALKYFLNVLLDFTTQEKFINGIFTKHFNEKEILENLYMNTDEMQHLIKRGFLGSHTHTHLPLGIYEEQTILYELETTKKYLENLGGVAIDCVAYPYGTKEAATEEVGRLAKQLGYKIGFTTNPGLNEGSNNPLLLNRFDCNDLIGGKNYK</sequence>
<evidence type="ECO:0000259" key="3">
    <source>
        <dbReference type="PROSITE" id="PS51677"/>
    </source>
</evidence>
<reference evidence="5" key="1">
    <citation type="submission" date="2019-03" db="EMBL/GenBank/DDBJ databases">
        <title>Flavobacterium sp.</title>
        <authorList>
            <person name="Kim H."/>
        </authorList>
    </citation>
    <scope>NUCLEOTIDE SEQUENCE [LARGE SCALE GENOMIC DNA]</scope>
    <source>
        <strain evidence="5">GS13</strain>
    </source>
</reference>
<dbReference type="Gene3D" id="3.20.20.370">
    <property type="entry name" value="Glycoside hydrolase/deacetylase"/>
    <property type="match status" value="1"/>
</dbReference>
<name>A0A4P6YA15_9FLAO</name>
<protein>
    <recommendedName>
        <fullName evidence="3">NodB homology domain-containing protein</fullName>
    </recommendedName>
</protein>
<proteinExistence type="predicted"/>
<dbReference type="RefSeq" id="WP_133277392.1">
    <property type="nucleotide sequence ID" value="NZ_CP037933.1"/>
</dbReference>
<accession>A0A4P6YA15</accession>
<dbReference type="Pfam" id="PF01522">
    <property type="entry name" value="Polysacc_deac_1"/>
    <property type="match status" value="2"/>
</dbReference>
<dbReference type="KEGG" id="fnk:E1750_14045"/>
<dbReference type="InterPro" id="IPR002509">
    <property type="entry name" value="NODB_dom"/>
</dbReference>
<keyword evidence="2" id="KW-0732">Signal</keyword>
<dbReference type="GO" id="GO:0005576">
    <property type="term" value="C:extracellular region"/>
    <property type="evidence" value="ECO:0007669"/>
    <property type="project" value="UniProtKB-SubCell"/>
</dbReference>
<evidence type="ECO:0000313" key="5">
    <source>
        <dbReference type="Proteomes" id="UP000291124"/>
    </source>
</evidence>
<feature type="domain" description="NodB homology" evidence="3">
    <location>
        <begin position="61"/>
        <end position="303"/>
    </location>
</feature>
<dbReference type="PANTHER" id="PTHR34216">
    <property type="match status" value="1"/>
</dbReference>
<organism evidence="4 5">
    <name type="scientific">Flavobacterium nackdongense</name>
    <dbReference type="NCBI Taxonomy" id="2547394"/>
    <lineage>
        <taxon>Bacteria</taxon>
        <taxon>Pseudomonadati</taxon>
        <taxon>Bacteroidota</taxon>
        <taxon>Flavobacteriia</taxon>
        <taxon>Flavobacteriales</taxon>
        <taxon>Flavobacteriaceae</taxon>
        <taxon>Flavobacterium</taxon>
    </lineage>
</organism>
<dbReference type="PROSITE" id="PS51677">
    <property type="entry name" value="NODB"/>
    <property type="match status" value="1"/>
</dbReference>
<evidence type="ECO:0000313" key="4">
    <source>
        <dbReference type="EMBL" id="QBN19876.1"/>
    </source>
</evidence>
<dbReference type="GO" id="GO:0005975">
    <property type="term" value="P:carbohydrate metabolic process"/>
    <property type="evidence" value="ECO:0007669"/>
    <property type="project" value="InterPro"/>
</dbReference>
<comment type="subcellular location">
    <subcellularLocation>
        <location evidence="1">Secreted</location>
    </subcellularLocation>
</comment>
<dbReference type="InterPro" id="IPR051398">
    <property type="entry name" value="Polysacch_Deacetylase"/>
</dbReference>
<dbReference type="SUPFAM" id="SSF88713">
    <property type="entry name" value="Glycoside hydrolase/deacetylase"/>
    <property type="match status" value="1"/>
</dbReference>
<dbReference type="EMBL" id="CP037933">
    <property type="protein sequence ID" value="QBN19876.1"/>
    <property type="molecule type" value="Genomic_DNA"/>
</dbReference>
<keyword evidence="5" id="KW-1185">Reference proteome</keyword>
<dbReference type="AlphaFoldDB" id="A0A4P6YA15"/>
<dbReference type="GO" id="GO:0016810">
    <property type="term" value="F:hydrolase activity, acting on carbon-nitrogen (but not peptide) bonds"/>
    <property type="evidence" value="ECO:0007669"/>
    <property type="project" value="InterPro"/>
</dbReference>
<dbReference type="Proteomes" id="UP000291124">
    <property type="component" value="Chromosome"/>
</dbReference>
<evidence type="ECO:0000256" key="1">
    <source>
        <dbReference type="ARBA" id="ARBA00004613"/>
    </source>
</evidence>